<dbReference type="InterPro" id="IPR001789">
    <property type="entry name" value="Sig_transdc_resp-reg_receiver"/>
</dbReference>
<evidence type="ECO:0000259" key="7">
    <source>
        <dbReference type="PROSITE" id="PS50110"/>
    </source>
</evidence>
<evidence type="ECO:0000313" key="8">
    <source>
        <dbReference type="EMBL" id="TGU74457.1"/>
    </source>
</evidence>
<proteinExistence type="predicted"/>
<evidence type="ECO:0000256" key="4">
    <source>
        <dbReference type="PROSITE-ProRule" id="PRU00169"/>
    </source>
</evidence>
<dbReference type="PROSITE" id="PS50109">
    <property type="entry name" value="HIS_KIN"/>
    <property type="match status" value="1"/>
</dbReference>
<accession>A0A4S1CL41</accession>
<dbReference type="EMBL" id="SRSC01000001">
    <property type="protein sequence ID" value="TGU74457.1"/>
    <property type="molecule type" value="Genomic_DNA"/>
</dbReference>
<organism evidence="8 9">
    <name type="scientific">Geomonas terrae</name>
    <dbReference type="NCBI Taxonomy" id="2562681"/>
    <lineage>
        <taxon>Bacteria</taxon>
        <taxon>Pseudomonadati</taxon>
        <taxon>Thermodesulfobacteriota</taxon>
        <taxon>Desulfuromonadia</taxon>
        <taxon>Geobacterales</taxon>
        <taxon>Geobacteraceae</taxon>
        <taxon>Geomonas</taxon>
    </lineage>
</organism>
<dbReference type="CDD" id="cd16917">
    <property type="entry name" value="HATPase_UhpB-NarQ-NarX-like"/>
    <property type="match status" value="1"/>
</dbReference>
<dbReference type="GO" id="GO:0000155">
    <property type="term" value="F:phosphorelay sensor kinase activity"/>
    <property type="evidence" value="ECO:0007669"/>
    <property type="project" value="InterPro"/>
</dbReference>
<dbReference type="SUPFAM" id="SSF52172">
    <property type="entry name" value="CheY-like"/>
    <property type="match status" value="1"/>
</dbReference>
<evidence type="ECO:0000256" key="5">
    <source>
        <dbReference type="SAM" id="Coils"/>
    </source>
</evidence>
<evidence type="ECO:0000256" key="3">
    <source>
        <dbReference type="ARBA" id="ARBA00023012"/>
    </source>
</evidence>
<keyword evidence="3" id="KW-0902">Two-component regulatory system</keyword>
<dbReference type="Pfam" id="PF07730">
    <property type="entry name" value="HisKA_3"/>
    <property type="match status" value="1"/>
</dbReference>
<feature type="domain" description="Response regulatory" evidence="7">
    <location>
        <begin position="9"/>
        <end position="125"/>
    </location>
</feature>
<keyword evidence="2" id="KW-0418">Kinase</keyword>
<dbReference type="SUPFAM" id="SSF55874">
    <property type="entry name" value="ATPase domain of HSP90 chaperone/DNA topoisomerase II/histidine kinase"/>
    <property type="match status" value="1"/>
</dbReference>
<dbReference type="GO" id="GO:0016020">
    <property type="term" value="C:membrane"/>
    <property type="evidence" value="ECO:0007669"/>
    <property type="project" value="InterPro"/>
</dbReference>
<evidence type="ECO:0000256" key="1">
    <source>
        <dbReference type="ARBA" id="ARBA00022679"/>
    </source>
</evidence>
<gene>
    <name evidence="8" type="ORF">E4633_03055</name>
</gene>
<dbReference type="Gene3D" id="3.30.565.10">
    <property type="entry name" value="Histidine kinase-like ATPase, C-terminal domain"/>
    <property type="match status" value="1"/>
</dbReference>
<dbReference type="Gene3D" id="3.40.50.2300">
    <property type="match status" value="1"/>
</dbReference>
<dbReference type="InterPro" id="IPR005467">
    <property type="entry name" value="His_kinase_dom"/>
</dbReference>
<keyword evidence="1" id="KW-0808">Transferase</keyword>
<dbReference type="GO" id="GO:0046983">
    <property type="term" value="F:protein dimerization activity"/>
    <property type="evidence" value="ECO:0007669"/>
    <property type="project" value="InterPro"/>
</dbReference>
<evidence type="ECO:0000259" key="6">
    <source>
        <dbReference type="PROSITE" id="PS50109"/>
    </source>
</evidence>
<dbReference type="PROSITE" id="PS50110">
    <property type="entry name" value="RESPONSE_REGULATORY"/>
    <property type="match status" value="1"/>
</dbReference>
<dbReference type="Pfam" id="PF00072">
    <property type="entry name" value="Response_reg"/>
    <property type="match status" value="1"/>
</dbReference>
<dbReference type="Pfam" id="PF02518">
    <property type="entry name" value="HATPase_c"/>
    <property type="match status" value="1"/>
</dbReference>
<dbReference type="InterPro" id="IPR003594">
    <property type="entry name" value="HATPase_dom"/>
</dbReference>
<feature type="domain" description="Histidine kinase" evidence="6">
    <location>
        <begin position="176"/>
        <end position="370"/>
    </location>
</feature>
<dbReference type="InterPro" id="IPR011712">
    <property type="entry name" value="Sig_transdc_His_kin_sub3_dim/P"/>
</dbReference>
<keyword evidence="5" id="KW-0175">Coiled coil</keyword>
<dbReference type="Proteomes" id="UP000306416">
    <property type="component" value="Unassembled WGS sequence"/>
</dbReference>
<dbReference type="SMART" id="SM00448">
    <property type="entry name" value="REC"/>
    <property type="match status" value="1"/>
</dbReference>
<dbReference type="InterPro" id="IPR036890">
    <property type="entry name" value="HATPase_C_sf"/>
</dbReference>
<dbReference type="PANTHER" id="PTHR24421:SF58">
    <property type="entry name" value="SIGNAL TRANSDUCTION HISTIDINE-PROTEIN KINASE_PHOSPHATASE UHPB"/>
    <property type="match status" value="1"/>
</dbReference>
<dbReference type="RefSeq" id="WP_135868787.1">
    <property type="nucleotide sequence ID" value="NZ_SRSC01000001.1"/>
</dbReference>
<feature type="modified residue" description="4-aspartylphosphate" evidence="4">
    <location>
        <position position="58"/>
    </location>
</feature>
<dbReference type="AlphaFoldDB" id="A0A4S1CL41"/>
<dbReference type="PANTHER" id="PTHR24421">
    <property type="entry name" value="NITRATE/NITRITE SENSOR PROTEIN NARX-RELATED"/>
    <property type="match status" value="1"/>
</dbReference>
<keyword evidence="9" id="KW-1185">Reference proteome</keyword>
<sequence length="379" mass="41993">MNSKKERPTVLIVDDTPDNLAFMGQLLKDDYQVRVATNGAKALQIARDARPLDVILLDIMMPELDGYEVCRLLKSDPATREIPVIFLTAKSDPDSERRGLELGAADYITKPISPPIVLARIKTQLNLKAAADFMRNKNDLLEREVLQRTGELQKSNQQLRLLAARVETVAEQERIEIARELHDELGQLLTALKLDLSWLKRRCPEGDTPVAGKIEAMDQVINATIGTVRRLTTGLRPRMLDELGVVAAIEAEVQEMRNRHLECTLDVPRRDTAIDKERQVSLFRIFQESMTNVMRHSGATRVEILLDLDDERAILQVTDNGCGIGSAPANNRSLGLVGMQERAHRWGGSFEILGTPGAGTTVRAVIPLRESGDAGIGAT</sequence>
<protein>
    <submittedName>
        <fullName evidence="8">Response regulator</fullName>
    </submittedName>
</protein>
<evidence type="ECO:0000256" key="2">
    <source>
        <dbReference type="ARBA" id="ARBA00022777"/>
    </source>
</evidence>
<dbReference type="SMART" id="SM00387">
    <property type="entry name" value="HATPase_c"/>
    <property type="match status" value="1"/>
</dbReference>
<reference evidence="8 9" key="1">
    <citation type="submission" date="2019-04" db="EMBL/GenBank/DDBJ databases">
        <title>Geobacter oryzae sp. nov., ferric-reducing bacteria isolated from paddy soil.</title>
        <authorList>
            <person name="Xu Z."/>
            <person name="Masuda Y."/>
            <person name="Itoh H."/>
            <person name="Senoo K."/>
        </authorList>
    </citation>
    <scope>NUCLEOTIDE SEQUENCE [LARGE SCALE GENOMIC DNA]</scope>
    <source>
        <strain evidence="8 9">Red111</strain>
    </source>
</reference>
<evidence type="ECO:0000313" key="9">
    <source>
        <dbReference type="Proteomes" id="UP000306416"/>
    </source>
</evidence>
<dbReference type="Gene3D" id="1.20.5.1930">
    <property type="match status" value="1"/>
</dbReference>
<feature type="coiled-coil region" evidence="5">
    <location>
        <begin position="124"/>
        <end position="172"/>
    </location>
</feature>
<dbReference type="CDD" id="cd19920">
    <property type="entry name" value="REC_PA4781-like"/>
    <property type="match status" value="1"/>
</dbReference>
<comment type="caution">
    <text evidence="8">The sequence shown here is derived from an EMBL/GenBank/DDBJ whole genome shotgun (WGS) entry which is preliminary data.</text>
</comment>
<keyword evidence="4" id="KW-0597">Phosphoprotein</keyword>
<dbReference type="InterPro" id="IPR050482">
    <property type="entry name" value="Sensor_HK_TwoCompSys"/>
</dbReference>
<dbReference type="InterPro" id="IPR011006">
    <property type="entry name" value="CheY-like_superfamily"/>
</dbReference>
<name>A0A4S1CL41_9BACT</name>